<evidence type="ECO:0000313" key="2">
    <source>
        <dbReference type="Proteomes" id="UP000250043"/>
    </source>
</evidence>
<dbReference type="AlphaFoldDB" id="A0A8E2AZC5"/>
<gene>
    <name evidence="1" type="ORF">OBBRIDRAFT_667770</name>
</gene>
<accession>A0A8E2AZC5</accession>
<reference evidence="1 2" key="1">
    <citation type="submission" date="2016-07" db="EMBL/GenBank/DDBJ databases">
        <title>Draft genome of the white-rot fungus Obba rivulosa 3A-2.</title>
        <authorList>
            <consortium name="DOE Joint Genome Institute"/>
            <person name="Miettinen O."/>
            <person name="Riley R."/>
            <person name="Acob R."/>
            <person name="Barry K."/>
            <person name="Cullen D."/>
            <person name="De Vries R."/>
            <person name="Hainaut M."/>
            <person name="Hatakka A."/>
            <person name="Henrissat B."/>
            <person name="Hilden K."/>
            <person name="Kuo R."/>
            <person name="Labutti K."/>
            <person name="Lipzen A."/>
            <person name="Makela M.R."/>
            <person name="Sandor L."/>
            <person name="Spatafora J.W."/>
            <person name="Grigoriev I.V."/>
            <person name="Hibbett D.S."/>
        </authorList>
    </citation>
    <scope>NUCLEOTIDE SEQUENCE [LARGE SCALE GENOMIC DNA]</scope>
    <source>
        <strain evidence="1 2">3A-2</strain>
    </source>
</reference>
<proteinExistence type="predicted"/>
<dbReference type="Proteomes" id="UP000250043">
    <property type="component" value="Unassembled WGS sequence"/>
</dbReference>
<keyword evidence="2" id="KW-1185">Reference proteome</keyword>
<name>A0A8E2AZC5_9APHY</name>
<evidence type="ECO:0000313" key="1">
    <source>
        <dbReference type="EMBL" id="OCH89362.1"/>
    </source>
</evidence>
<dbReference type="EMBL" id="KV722428">
    <property type="protein sequence ID" value="OCH89362.1"/>
    <property type="molecule type" value="Genomic_DNA"/>
</dbReference>
<protein>
    <submittedName>
        <fullName evidence="1">Uncharacterized protein</fullName>
    </submittedName>
</protein>
<organism evidence="1 2">
    <name type="scientific">Obba rivulosa</name>
    <dbReference type="NCBI Taxonomy" id="1052685"/>
    <lineage>
        <taxon>Eukaryota</taxon>
        <taxon>Fungi</taxon>
        <taxon>Dikarya</taxon>
        <taxon>Basidiomycota</taxon>
        <taxon>Agaricomycotina</taxon>
        <taxon>Agaricomycetes</taxon>
        <taxon>Polyporales</taxon>
        <taxon>Gelatoporiaceae</taxon>
        <taxon>Obba</taxon>
    </lineage>
</organism>
<sequence length="103" mass="11033">MVAVCSALKRSTLNLNNVACLRVVIWLYLHPGSQAVIPGGRFHMNDMLHSNRGCCDDERKGSSRFTLVSHPGSAVSSNTPAPRAVHPVAQSVLGVLSMYSAKS</sequence>